<dbReference type="InterPro" id="IPR036400">
    <property type="entry name" value="Cyt_B5-like_heme/steroid_sf"/>
</dbReference>
<dbReference type="GO" id="GO:0008482">
    <property type="term" value="F:sulfite oxidase activity"/>
    <property type="evidence" value="ECO:0007669"/>
    <property type="project" value="UniProtKB-EC"/>
</dbReference>
<name>A0AA40D8X6_9PEZI</name>
<accession>A0AA40D8X6</accession>
<sequence length="738" mass="80497">MATRIPRIATREQLLKHAARRVPINPTARRLHTTTVPRRNPPTPTPRSNPQTPSKPPPPKTARVAPSSLLLTSGLLASLFVFSQTHDDDDHDDDTSSRPSLSPSPTTTSTSSRDPSLPTYRLSFIRHNHGPTSPEPWVTLGDKVYNITDWIPAHPGGDVILRAAGGSVEPYWNIFSIHHSPHVKEILEGYLVGYVSPSDLGPDGKPPPASIEDPFVNDPIRDKRLITHTLKPRNAEPPNGELDKSFLTGNEMFYVRHHMWVPDDAGEGEEELVVELPGGEERRYTLGELKRRFKTERVTATLQCSGNRRNDMTRHAGKTNGLQWGVGAISNAVWEGVRLGDVLRDAGLEVEKGGEDQRKKMHAWFVGREAYSASIPLAKAVEGTGDVLLAWGMNGEVLPRDHGFPLRVVVPGNVAARSVKWLSKIVIADEEATSQWQRRDYKSFGPNEGASPDWDRAPSIQEMPVTSAITGVWVGECVKKVPWMMGGGDNNNNNNNNKITSVGSGQRTIDMAATPQKVGFTAKPTTPTATPCPKTTPDKEPIALQGYAYSGGGRKITRVDVSLDGGATWDQAELVDDCSNPATPCYGSKSWAWTRWRYNGTLPVLSLPPASFPSTATAPLPPALAKVGQDCEDGFGRSVGLMGRLPNHKKQCTTLIVKATDESYNTQPESHKGIYNVRGNLATAWHRVKICPECTKGNGGKGGLVWNTGETYGCGFRKEAEEVREGMRAASESTGNGK</sequence>
<protein>
    <recommendedName>
        <fullName evidence="7">Nitrate reductase [NADPH]</fullName>
        <ecNumber evidence="6">1.7.1.3</ecNumber>
        <ecNumber evidence="5">1.8.3.1</ecNumber>
    </recommendedName>
</protein>
<evidence type="ECO:0000313" key="17">
    <source>
        <dbReference type="EMBL" id="KAK0664616.1"/>
    </source>
</evidence>
<dbReference type="EC" id="1.7.1.3" evidence="6"/>
<dbReference type="InterPro" id="IPR000572">
    <property type="entry name" value="OxRdtase_Mopterin-bd_dom"/>
</dbReference>
<keyword evidence="11" id="KW-0560">Oxidoreductase</keyword>
<dbReference type="EMBL" id="JAULSY010000117">
    <property type="protein sequence ID" value="KAK0664616.1"/>
    <property type="molecule type" value="Genomic_DNA"/>
</dbReference>
<dbReference type="Gene3D" id="3.10.120.10">
    <property type="entry name" value="Cytochrome b5-like heme/steroid binding domain"/>
    <property type="match status" value="1"/>
</dbReference>
<comment type="caution">
    <text evidence="17">The sequence shown here is derived from an EMBL/GenBank/DDBJ whole genome shotgun (WGS) entry which is preliminary data.</text>
</comment>
<feature type="region of interest" description="Disordered" evidence="15">
    <location>
        <begin position="19"/>
        <end position="64"/>
    </location>
</feature>
<dbReference type="PRINTS" id="PR00407">
    <property type="entry name" value="EUMOPTERIN"/>
</dbReference>
<dbReference type="InterPro" id="IPR036374">
    <property type="entry name" value="OxRdtase_Mopterin-bd_sf"/>
</dbReference>
<feature type="region of interest" description="Disordered" evidence="15">
    <location>
        <begin position="519"/>
        <end position="540"/>
    </location>
</feature>
<evidence type="ECO:0000313" key="18">
    <source>
        <dbReference type="Proteomes" id="UP001174997"/>
    </source>
</evidence>
<proteinExistence type="predicted"/>
<evidence type="ECO:0000256" key="1">
    <source>
        <dbReference type="ARBA" id="ARBA00001924"/>
    </source>
</evidence>
<reference evidence="17" key="1">
    <citation type="submission" date="2023-06" db="EMBL/GenBank/DDBJ databases">
        <title>Genome-scale phylogeny and comparative genomics of the fungal order Sordariales.</title>
        <authorList>
            <consortium name="Lawrence Berkeley National Laboratory"/>
            <person name="Hensen N."/>
            <person name="Bonometti L."/>
            <person name="Westerberg I."/>
            <person name="Brannstrom I.O."/>
            <person name="Guillou S."/>
            <person name="Cros-Aarteil S."/>
            <person name="Calhoun S."/>
            <person name="Haridas S."/>
            <person name="Kuo A."/>
            <person name="Mondo S."/>
            <person name="Pangilinan J."/>
            <person name="Riley R."/>
            <person name="Labutti K."/>
            <person name="Andreopoulos B."/>
            <person name="Lipzen A."/>
            <person name="Chen C."/>
            <person name="Yanf M."/>
            <person name="Daum C."/>
            <person name="Ng V."/>
            <person name="Clum A."/>
            <person name="Steindorff A."/>
            <person name="Ohm R."/>
            <person name="Martin F."/>
            <person name="Silar P."/>
            <person name="Natvig D."/>
            <person name="Lalanne C."/>
            <person name="Gautier V."/>
            <person name="Ament-Velasquez S.L."/>
            <person name="Kruys A."/>
            <person name="Hutchinson M.I."/>
            <person name="Powell A.J."/>
            <person name="Barry K."/>
            <person name="Miller A.N."/>
            <person name="Grigoriev I.V."/>
            <person name="Debuchy R."/>
            <person name="Gladieux P."/>
            <person name="Thoren M.H."/>
            <person name="Johannesson H."/>
        </authorList>
    </citation>
    <scope>NUCLEOTIDE SEQUENCE</scope>
    <source>
        <strain evidence="17">CBS 307.81</strain>
    </source>
</reference>
<comment type="subcellular location">
    <subcellularLocation>
        <location evidence="3">Mitochondrion intermembrane space</location>
    </subcellularLocation>
</comment>
<dbReference type="Gene3D" id="2.60.40.650">
    <property type="match status" value="1"/>
</dbReference>
<dbReference type="Pfam" id="PF00174">
    <property type="entry name" value="Oxidored_molyb"/>
    <property type="match status" value="1"/>
</dbReference>
<dbReference type="SUPFAM" id="SSF56524">
    <property type="entry name" value="Oxidoreductase molybdopterin-binding domain"/>
    <property type="match status" value="1"/>
</dbReference>
<evidence type="ECO:0000256" key="4">
    <source>
        <dbReference type="ARBA" id="ARBA00004971"/>
    </source>
</evidence>
<dbReference type="GO" id="GO:0006790">
    <property type="term" value="P:sulfur compound metabolic process"/>
    <property type="evidence" value="ECO:0007669"/>
    <property type="project" value="TreeGrafter"/>
</dbReference>
<dbReference type="SUPFAM" id="SSF55856">
    <property type="entry name" value="Cytochrome b5-like heme/steroid binding domain"/>
    <property type="match status" value="1"/>
</dbReference>
<evidence type="ECO:0000256" key="12">
    <source>
        <dbReference type="ARBA" id="ARBA00023004"/>
    </source>
</evidence>
<evidence type="ECO:0000256" key="14">
    <source>
        <dbReference type="ARBA" id="ARBA00049155"/>
    </source>
</evidence>
<evidence type="ECO:0000256" key="11">
    <source>
        <dbReference type="ARBA" id="ARBA00023002"/>
    </source>
</evidence>
<evidence type="ECO:0000256" key="3">
    <source>
        <dbReference type="ARBA" id="ARBA00004569"/>
    </source>
</evidence>
<dbReference type="InterPro" id="IPR005066">
    <property type="entry name" value="MoCF_OxRdtse_dimer"/>
</dbReference>
<evidence type="ECO:0000256" key="7">
    <source>
        <dbReference type="ARBA" id="ARBA00015499"/>
    </source>
</evidence>
<dbReference type="PROSITE" id="PS50255">
    <property type="entry name" value="CYTOCHROME_B5_2"/>
    <property type="match status" value="1"/>
</dbReference>
<comment type="cofactor">
    <cofactor evidence="2">
        <name>heme b</name>
        <dbReference type="ChEBI" id="CHEBI:60344"/>
    </cofactor>
</comment>
<keyword evidence="13" id="KW-0496">Mitochondrion</keyword>
<keyword evidence="18" id="KW-1185">Reference proteome</keyword>
<dbReference type="Pfam" id="PF03404">
    <property type="entry name" value="Mo-co_dimer"/>
    <property type="match status" value="2"/>
</dbReference>
<keyword evidence="10" id="KW-0479">Metal-binding</keyword>
<dbReference type="PANTHER" id="PTHR19372">
    <property type="entry name" value="SULFITE REDUCTASE"/>
    <property type="match status" value="1"/>
</dbReference>
<dbReference type="SMART" id="SM01117">
    <property type="entry name" value="Cyt-b5"/>
    <property type="match status" value="1"/>
</dbReference>
<dbReference type="EC" id="1.8.3.1" evidence="5"/>
<dbReference type="Pfam" id="PF00173">
    <property type="entry name" value="Cyt-b5"/>
    <property type="match status" value="1"/>
</dbReference>
<feature type="compositionally biased region" description="Low complexity" evidence="15">
    <location>
        <begin position="97"/>
        <end position="118"/>
    </location>
</feature>
<comment type="pathway">
    <text evidence="4">Energy metabolism; sulfur metabolism.</text>
</comment>
<gene>
    <name evidence="17" type="ORF">QBC41DRAFT_17123</name>
</gene>
<evidence type="ECO:0000256" key="8">
    <source>
        <dbReference type="ARBA" id="ARBA00022505"/>
    </source>
</evidence>
<evidence type="ECO:0000256" key="13">
    <source>
        <dbReference type="ARBA" id="ARBA00023128"/>
    </source>
</evidence>
<comment type="cofactor">
    <cofactor evidence="1">
        <name>Mo-molybdopterin</name>
        <dbReference type="ChEBI" id="CHEBI:71302"/>
    </cofactor>
</comment>
<evidence type="ECO:0000259" key="16">
    <source>
        <dbReference type="PROSITE" id="PS50255"/>
    </source>
</evidence>
<comment type="catalytic activity">
    <reaction evidence="14">
        <text>nitrite + NADP(+) + H2O = nitrate + NADPH + H(+)</text>
        <dbReference type="Rhea" id="RHEA:19061"/>
        <dbReference type="ChEBI" id="CHEBI:15377"/>
        <dbReference type="ChEBI" id="CHEBI:15378"/>
        <dbReference type="ChEBI" id="CHEBI:16301"/>
        <dbReference type="ChEBI" id="CHEBI:17632"/>
        <dbReference type="ChEBI" id="CHEBI:57783"/>
        <dbReference type="ChEBI" id="CHEBI:58349"/>
        <dbReference type="EC" id="1.7.1.3"/>
    </reaction>
</comment>
<evidence type="ECO:0000256" key="9">
    <source>
        <dbReference type="ARBA" id="ARBA00022617"/>
    </source>
</evidence>
<evidence type="ECO:0000256" key="15">
    <source>
        <dbReference type="SAM" id="MobiDB-lite"/>
    </source>
</evidence>
<dbReference type="GO" id="GO:0050464">
    <property type="term" value="F:nitrate reductase (NADPH) activity"/>
    <property type="evidence" value="ECO:0007669"/>
    <property type="project" value="UniProtKB-EC"/>
</dbReference>
<dbReference type="InterPro" id="IPR008335">
    <property type="entry name" value="Mopterin_OxRdtase_euk"/>
</dbReference>
<dbReference type="GO" id="GO:0005758">
    <property type="term" value="C:mitochondrial intermembrane space"/>
    <property type="evidence" value="ECO:0007669"/>
    <property type="project" value="UniProtKB-SubCell"/>
</dbReference>
<organism evidence="17 18">
    <name type="scientific">Cercophora samala</name>
    <dbReference type="NCBI Taxonomy" id="330535"/>
    <lineage>
        <taxon>Eukaryota</taxon>
        <taxon>Fungi</taxon>
        <taxon>Dikarya</taxon>
        <taxon>Ascomycota</taxon>
        <taxon>Pezizomycotina</taxon>
        <taxon>Sordariomycetes</taxon>
        <taxon>Sordariomycetidae</taxon>
        <taxon>Sordariales</taxon>
        <taxon>Lasiosphaeriaceae</taxon>
        <taxon>Cercophora</taxon>
    </lineage>
</organism>
<feature type="compositionally biased region" description="Pro residues" evidence="15">
    <location>
        <begin position="39"/>
        <end position="60"/>
    </location>
</feature>
<dbReference type="InterPro" id="IPR001199">
    <property type="entry name" value="Cyt_B5-like_heme/steroid-bd"/>
</dbReference>
<evidence type="ECO:0000256" key="5">
    <source>
        <dbReference type="ARBA" id="ARBA00012505"/>
    </source>
</evidence>
<dbReference type="AlphaFoldDB" id="A0AA40D8X6"/>
<dbReference type="FunFam" id="3.10.120.10:FF:000007">
    <property type="entry name" value="Sulfite oxidase, mitochondrial"/>
    <property type="match status" value="1"/>
</dbReference>
<feature type="domain" description="Cytochrome b5 heme-binding" evidence="16">
    <location>
        <begin position="126"/>
        <end position="196"/>
    </location>
</feature>
<keyword evidence="12" id="KW-0408">Iron</keyword>
<dbReference type="Gene3D" id="3.90.420.10">
    <property type="entry name" value="Oxidoreductase, molybdopterin-binding domain"/>
    <property type="match status" value="1"/>
</dbReference>
<keyword evidence="9" id="KW-0349">Heme</keyword>
<feature type="compositionally biased region" description="Low complexity" evidence="15">
    <location>
        <begin position="521"/>
        <end position="535"/>
    </location>
</feature>
<feature type="region of interest" description="Disordered" evidence="15">
    <location>
        <begin position="87"/>
        <end position="118"/>
    </location>
</feature>
<evidence type="ECO:0000256" key="10">
    <source>
        <dbReference type="ARBA" id="ARBA00022723"/>
    </source>
</evidence>
<dbReference type="PANTHER" id="PTHR19372:SF7">
    <property type="entry name" value="SULFITE OXIDASE, MITOCHONDRIAL"/>
    <property type="match status" value="1"/>
</dbReference>
<dbReference type="FunFam" id="3.90.420.10:FF:000002">
    <property type="entry name" value="sulfite oxidase, mitochondrial"/>
    <property type="match status" value="1"/>
</dbReference>
<keyword evidence="8" id="KW-0500">Molybdenum</keyword>
<dbReference type="GO" id="GO:0043546">
    <property type="term" value="F:molybdopterin cofactor binding"/>
    <property type="evidence" value="ECO:0007669"/>
    <property type="project" value="TreeGrafter"/>
</dbReference>
<dbReference type="InterPro" id="IPR014756">
    <property type="entry name" value="Ig_E-set"/>
</dbReference>
<dbReference type="Proteomes" id="UP001174997">
    <property type="component" value="Unassembled WGS sequence"/>
</dbReference>
<dbReference type="GO" id="GO:0030151">
    <property type="term" value="F:molybdenum ion binding"/>
    <property type="evidence" value="ECO:0007669"/>
    <property type="project" value="InterPro"/>
</dbReference>
<evidence type="ECO:0000256" key="2">
    <source>
        <dbReference type="ARBA" id="ARBA00001970"/>
    </source>
</evidence>
<evidence type="ECO:0000256" key="6">
    <source>
        <dbReference type="ARBA" id="ARBA00012673"/>
    </source>
</evidence>
<dbReference type="SUPFAM" id="SSF81296">
    <property type="entry name" value="E set domains"/>
    <property type="match status" value="2"/>
</dbReference>
<dbReference type="GO" id="GO:0020037">
    <property type="term" value="F:heme binding"/>
    <property type="evidence" value="ECO:0007669"/>
    <property type="project" value="TreeGrafter"/>
</dbReference>